<dbReference type="Gene3D" id="1.20.1290.10">
    <property type="entry name" value="AhpD-like"/>
    <property type="match status" value="1"/>
</dbReference>
<comment type="caution">
    <text evidence="2">The sequence shown here is derived from an EMBL/GenBank/DDBJ whole genome shotgun (WGS) entry which is preliminary data.</text>
</comment>
<organism evidence="2 3">
    <name type="scientific">Patiriisocius hiemis</name>
    <dbReference type="NCBI Taxonomy" id="3075604"/>
    <lineage>
        <taxon>Bacteria</taxon>
        <taxon>Pseudomonadati</taxon>
        <taxon>Bacteroidota</taxon>
        <taxon>Flavobacteriia</taxon>
        <taxon>Flavobacteriales</taxon>
        <taxon>Flavobacteriaceae</taxon>
        <taxon>Patiriisocius</taxon>
    </lineage>
</organism>
<gene>
    <name evidence="2" type="ORF">RM538_08620</name>
</gene>
<dbReference type="SUPFAM" id="SSF69118">
    <property type="entry name" value="AhpD-like"/>
    <property type="match status" value="1"/>
</dbReference>
<sequence>MPNIVDEFNEYRSKMNEKLLEDNNKIIKRIFNLDTNAFTEGALPKKTKELLGLGNSLVLRCDDCVRYHLEACHKLNITKEEVVEALSVSLLIGGTIVIPHLRRAYEYWEALENNA</sequence>
<evidence type="ECO:0000259" key="1">
    <source>
        <dbReference type="Pfam" id="PF02627"/>
    </source>
</evidence>
<dbReference type="InterPro" id="IPR003779">
    <property type="entry name" value="CMD-like"/>
</dbReference>
<dbReference type="Proteomes" id="UP001254488">
    <property type="component" value="Unassembled WGS sequence"/>
</dbReference>
<dbReference type="NCBIfam" id="TIGR00778">
    <property type="entry name" value="ahpD_dom"/>
    <property type="match status" value="1"/>
</dbReference>
<feature type="domain" description="Carboxymuconolactone decarboxylase-like" evidence="1">
    <location>
        <begin position="28"/>
        <end position="104"/>
    </location>
</feature>
<protein>
    <submittedName>
        <fullName evidence="2">Carboxymuconolactone decarboxylase family protein</fullName>
    </submittedName>
</protein>
<dbReference type="Pfam" id="PF02627">
    <property type="entry name" value="CMD"/>
    <property type="match status" value="1"/>
</dbReference>
<accession>A0ABU2YEI7</accession>
<dbReference type="PANTHER" id="PTHR33930">
    <property type="entry name" value="ALKYL HYDROPEROXIDE REDUCTASE AHPD"/>
    <property type="match status" value="1"/>
</dbReference>
<reference evidence="2 3" key="1">
    <citation type="submission" date="2023-09" db="EMBL/GenBank/DDBJ databases">
        <authorList>
            <person name="Rey-Velasco X."/>
        </authorList>
    </citation>
    <scope>NUCLEOTIDE SEQUENCE [LARGE SCALE GENOMIC DNA]</scope>
    <source>
        <strain evidence="2 3">W242</strain>
    </source>
</reference>
<dbReference type="RefSeq" id="WP_311333016.1">
    <property type="nucleotide sequence ID" value="NZ_JAVRHZ010000004.1"/>
</dbReference>
<evidence type="ECO:0000313" key="3">
    <source>
        <dbReference type="Proteomes" id="UP001254488"/>
    </source>
</evidence>
<name>A0ABU2YEI7_9FLAO</name>
<evidence type="ECO:0000313" key="2">
    <source>
        <dbReference type="EMBL" id="MDT0556064.1"/>
    </source>
</evidence>
<dbReference type="PANTHER" id="PTHR33930:SF2">
    <property type="entry name" value="BLR3452 PROTEIN"/>
    <property type="match status" value="1"/>
</dbReference>
<dbReference type="InterPro" id="IPR004675">
    <property type="entry name" value="AhpD_core"/>
</dbReference>
<proteinExistence type="predicted"/>
<dbReference type="InterPro" id="IPR029032">
    <property type="entry name" value="AhpD-like"/>
</dbReference>
<dbReference type="EMBL" id="JAVRHZ010000004">
    <property type="protein sequence ID" value="MDT0556064.1"/>
    <property type="molecule type" value="Genomic_DNA"/>
</dbReference>
<keyword evidence="3" id="KW-1185">Reference proteome</keyword>